<accession>A0A6S7L6E8</accession>
<dbReference type="Proteomes" id="UP001152795">
    <property type="component" value="Unassembled WGS sequence"/>
</dbReference>
<dbReference type="GO" id="GO:0043122">
    <property type="term" value="P:regulation of canonical NF-kappaB signal transduction"/>
    <property type="evidence" value="ECO:0007669"/>
    <property type="project" value="TreeGrafter"/>
</dbReference>
<evidence type="ECO:0000256" key="5">
    <source>
        <dbReference type="ARBA" id="ARBA00022833"/>
    </source>
</evidence>
<protein>
    <submittedName>
        <fullName evidence="6">TNF receptor-associated factor 2 isoform X2</fullName>
    </submittedName>
</protein>
<dbReference type="InterPro" id="IPR013083">
    <property type="entry name" value="Znf_RING/FYVE/PHD"/>
</dbReference>
<dbReference type="InterPro" id="IPR008974">
    <property type="entry name" value="TRAF-like"/>
</dbReference>
<dbReference type="GO" id="GO:0005737">
    <property type="term" value="C:cytoplasm"/>
    <property type="evidence" value="ECO:0007669"/>
    <property type="project" value="UniProtKB-SubCell"/>
</dbReference>
<evidence type="ECO:0000313" key="7">
    <source>
        <dbReference type="Proteomes" id="UP001152795"/>
    </source>
</evidence>
<dbReference type="OrthoDB" id="654191at2759"/>
<dbReference type="InterPro" id="IPR049342">
    <property type="entry name" value="TRAF1-6_MATH_dom"/>
</dbReference>
<dbReference type="Gene3D" id="2.60.210.10">
    <property type="entry name" value="Apoptosis, Tumor Necrosis Factor Receptor Associated Protein 2, Chain A"/>
    <property type="match status" value="1"/>
</dbReference>
<dbReference type="SUPFAM" id="SSF49599">
    <property type="entry name" value="TRAF domain-like"/>
    <property type="match status" value="1"/>
</dbReference>
<keyword evidence="2" id="KW-0963">Cytoplasm</keyword>
<evidence type="ECO:0000256" key="1">
    <source>
        <dbReference type="ARBA" id="ARBA00004496"/>
    </source>
</evidence>
<keyword evidence="7" id="KW-1185">Reference proteome</keyword>
<comment type="subcellular location">
    <subcellularLocation>
        <location evidence="1">Cytoplasm</location>
    </subcellularLocation>
</comment>
<dbReference type="Gene3D" id="3.30.40.10">
    <property type="entry name" value="Zinc/RING finger domain, C3HC4 (zinc finger)"/>
    <property type="match status" value="1"/>
</dbReference>
<comment type="caution">
    <text evidence="6">The sequence shown here is derived from an EMBL/GenBank/DDBJ whole genome shotgun (WGS) entry which is preliminary data.</text>
</comment>
<name>A0A6S7L6E8_PARCT</name>
<gene>
    <name evidence="6" type="ORF">PACLA_8A066421</name>
</gene>
<organism evidence="6 7">
    <name type="scientific">Paramuricea clavata</name>
    <name type="common">Red gorgonian</name>
    <name type="synonym">Violescent sea-whip</name>
    <dbReference type="NCBI Taxonomy" id="317549"/>
    <lineage>
        <taxon>Eukaryota</taxon>
        <taxon>Metazoa</taxon>
        <taxon>Cnidaria</taxon>
        <taxon>Anthozoa</taxon>
        <taxon>Octocorallia</taxon>
        <taxon>Malacalcyonacea</taxon>
        <taxon>Plexauridae</taxon>
        <taxon>Paramuricea</taxon>
    </lineage>
</organism>
<keyword evidence="6" id="KW-0675">Receptor</keyword>
<dbReference type="InterPro" id="IPR017907">
    <property type="entry name" value="Znf_RING_CS"/>
</dbReference>
<dbReference type="PROSITE" id="PS50089">
    <property type="entry name" value="ZF_RING_2"/>
    <property type="match status" value="1"/>
</dbReference>
<keyword evidence="4" id="KW-0863">Zinc-finger</keyword>
<dbReference type="InterPro" id="IPR001841">
    <property type="entry name" value="Znf_RING"/>
</dbReference>
<dbReference type="InterPro" id="IPR002083">
    <property type="entry name" value="MATH/TRAF_dom"/>
</dbReference>
<dbReference type="Pfam" id="PF21355">
    <property type="entry name" value="TRAF-mep_MATH"/>
    <property type="match status" value="1"/>
</dbReference>
<keyword evidence="5" id="KW-0862">Zinc</keyword>
<evidence type="ECO:0000256" key="2">
    <source>
        <dbReference type="ARBA" id="ARBA00022490"/>
    </source>
</evidence>
<dbReference type="EMBL" id="CACRXK020015208">
    <property type="protein sequence ID" value="CAB4028049.1"/>
    <property type="molecule type" value="Genomic_DNA"/>
</dbReference>
<dbReference type="SUPFAM" id="SSF57850">
    <property type="entry name" value="RING/U-box"/>
    <property type="match status" value="1"/>
</dbReference>
<dbReference type="SMART" id="SM00184">
    <property type="entry name" value="RING"/>
    <property type="match status" value="1"/>
</dbReference>
<dbReference type="PROSITE" id="PS50144">
    <property type="entry name" value="MATH"/>
    <property type="match status" value="1"/>
</dbReference>
<reference evidence="6" key="1">
    <citation type="submission" date="2020-04" db="EMBL/GenBank/DDBJ databases">
        <authorList>
            <person name="Alioto T."/>
            <person name="Alioto T."/>
            <person name="Gomez Garrido J."/>
        </authorList>
    </citation>
    <scope>NUCLEOTIDE SEQUENCE</scope>
    <source>
        <strain evidence="6">A484AB</strain>
    </source>
</reference>
<dbReference type="Pfam" id="PF13923">
    <property type="entry name" value="zf-C3HC4_2"/>
    <property type="match status" value="1"/>
</dbReference>
<dbReference type="GO" id="GO:0008270">
    <property type="term" value="F:zinc ion binding"/>
    <property type="evidence" value="ECO:0007669"/>
    <property type="project" value="UniProtKB-KW"/>
</dbReference>
<keyword evidence="3" id="KW-0479">Metal-binding</keyword>
<proteinExistence type="predicted"/>
<dbReference type="PROSITE" id="PS00518">
    <property type="entry name" value="ZF_RING_1"/>
    <property type="match status" value="1"/>
</dbReference>
<evidence type="ECO:0000256" key="4">
    <source>
        <dbReference type="ARBA" id="ARBA00022771"/>
    </source>
</evidence>
<evidence type="ECO:0000256" key="3">
    <source>
        <dbReference type="ARBA" id="ARBA00022723"/>
    </source>
</evidence>
<dbReference type="AlphaFoldDB" id="A0A6S7L6E8"/>
<dbReference type="PANTHER" id="PTHR10131">
    <property type="entry name" value="TNF RECEPTOR ASSOCIATED FACTOR"/>
    <property type="match status" value="1"/>
</dbReference>
<evidence type="ECO:0000313" key="6">
    <source>
        <dbReference type="EMBL" id="CAB4028049.1"/>
    </source>
</evidence>
<sequence>MATNGHSGYPLKWFKDQNAARHAYECAICLEVLKDPVQIRDCGHQFCALCIDDILKSDPKCPSCRIKISDAMIFEDHAARRLIKQLDVNCCNEGCSWQGSLSSLLQNHQNSCNSTRSGNNVNHLDVGELEQKLETVMLKVSALEKKHEQDIKDLKLKHEQDIKELKVKLTLERENELIQVKAKHAADVILLGEKIELLQAMGTVQASQVVLQQPLPCRGSEPTFTWKITNFRRKLAQAKSDNKVGVTQSEPFFSSHGYKMKLRANLNEGLRGYCGYMGVYVCFIKSDQDATLSWPFAKRFTLILIDQQDNINQRENIKKTLVPHGEKGFGRPQQLENTSSQGKRQFVLQVNSTYSSIHQG</sequence>
<dbReference type="PANTHER" id="PTHR10131:SF94">
    <property type="entry name" value="TNF RECEPTOR-ASSOCIATED FACTOR 4"/>
    <property type="match status" value="1"/>
</dbReference>